<proteinExistence type="predicted"/>
<evidence type="ECO:0000313" key="4">
    <source>
        <dbReference type="Proteomes" id="UP000018936"/>
    </source>
</evidence>
<comment type="caution">
    <text evidence="3">The sequence shown here is derived from an EMBL/GenBank/DDBJ whole genome shotgun (WGS) entry which is preliminary data.</text>
</comment>
<feature type="transmembrane region" description="Helical" evidence="2">
    <location>
        <begin position="12"/>
        <end position="35"/>
    </location>
</feature>
<protein>
    <submittedName>
        <fullName evidence="3">Pregnancy zone protein</fullName>
    </submittedName>
</protein>
<evidence type="ECO:0000256" key="1">
    <source>
        <dbReference type="SAM" id="MobiDB-lite"/>
    </source>
</evidence>
<dbReference type="AlphaFoldDB" id="V8NIB6"/>
<feature type="non-terminal residue" evidence="3">
    <location>
        <position position="1"/>
    </location>
</feature>
<gene>
    <name evidence="3" type="primary">PZP</name>
    <name evidence="3" type="ORF">L345_12238</name>
</gene>
<keyword evidence="2" id="KW-0472">Membrane</keyword>
<evidence type="ECO:0000313" key="3">
    <source>
        <dbReference type="EMBL" id="ETE62009.1"/>
    </source>
</evidence>
<dbReference type="OrthoDB" id="9998011at2759"/>
<reference evidence="3 4" key="1">
    <citation type="journal article" date="2013" name="Proc. Natl. Acad. Sci. U.S.A.">
        <title>The king cobra genome reveals dynamic gene evolution and adaptation in the snake venom system.</title>
        <authorList>
            <person name="Vonk F.J."/>
            <person name="Casewell N.R."/>
            <person name="Henkel C.V."/>
            <person name="Heimberg A.M."/>
            <person name="Jansen H.J."/>
            <person name="McCleary R.J."/>
            <person name="Kerkkamp H.M."/>
            <person name="Vos R.A."/>
            <person name="Guerreiro I."/>
            <person name="Calvete J.J."/>
            <person name="Wuster W."/>
            <person name="Woods A.E."/>
            <person name="Logan J.M."/>
            <person name="Harrison R.A."/>
            <person name="Castoe T.A."/>
            <person name="de Koning A.P."/>
            <person name="Pollock D.D."/>
            <person name="Yandell M."/>
            <person name="Calderon D."/>
            <person name="Renjifo C."/>
            <person name="Currier R.B."/>
            <person name="Salgado D."/>
            <person name="Pla D."/>
            <person name="Sanz L."/>
            <person name="Hyder A.S."/>
            <person name="Ribeiro J.M."/>
            <person name="Arntzen J.W."/>
            <person name="van den Thillart G.E."/>
            <person name="Boetzer M."/>
            <person name="Pirovano W."/>
            <person name="Dirks R.P."/>
            <person name="Spaink H.P."/>
            <person name="Duboule D."/>
            <person name="McGlinn E."/>
            <person name="Kini R.M."/>
            <person name="Richardson M.K."/>
        </authorList>
    </citation>
    <scope>NUCLEOTIDE SEQUENCE</scope>
    <source>
        <tissue evidence="3">Blood</tissue>
    </source>
</reference>
<feature type="compositionally biased region" description="Basic and acidic residues" evidence="1">
    <location>
        <begin position="174"/>
        <end position="190"/>
    </location>
</feature>
<accession>V8NIB6</accession>
<feature type="region of interest" description="Disordered" evidence="1">
    <location>
        <begin position="165"/>
        <end position="190"/>
    </location>
</feature>
<name>V8NIB6_OPHHA</name>
<dbReference type="EMBL" id="AZIM01003529">
    <property type="protein sequence ID" value="ETE62009.1"/>
    <property type="molecule type" value="Genomic_DNA"/>
</dbReference>
<sequence>MAFCPQQKADHFRICLFFCMKNIWTYVTTSILSTYVHPINLVFFLIIHLDVGAHAYSALLWITSGSKELHNIAKAPCLSHLLITPLQYLILVPSVIHTKTSENVCVQVIHLNETVTLSITIEFGNKNISLTEVDMVAGKDIFQCVSFQFSKLCVKIFPLYRLSQGSSQSGTEGRNVECDATRIGHDQKPK</sequence>
<dbReference type="Proteomes" id="UP000018936">
    <property type="component" value="Unassembled WGS sequence"/>
</dbReference>
<keyword evidence="2" id="KW-0812">Transmembrane</keyword>
<organism evidence="3 4">
    <name type="scientific">Ophiophagus hannah</name>
    <name type="common">King cobra</name>
    <name type="synonym">Naja hannah</name>
    <dbReference type="NCBI Taxonomy" id="8665"/>
    <lineage>
        <taxon>Eukaryota</taxon>
        <taxon>Metazoa</taxon>
        <taxon>Chordata</taxon>
        <taxon>Craniata</taxon>
        <taxon>Vertebrata</taxon>
        <taxon>Euteleostomi</taxon>
        <taxon>Lepidosauria</taxon>
        <taxon>Squamata</taxon>
        <taxon>Bifurcata</taxon>
        <taxon>Unidentata</taxon>
        <taxon>Episquamata</taxon>
        <taxon>Toxicofera</taxon>
        <taxon>Serpentes</taxon>
        <taxon>Colubroidea</taxon>
        <taxon>Elapidae</taxon>
        <taxon>Elapinae</taxon>
        <taxon>Ophiophagus</taxon>
    </lineage>
</organism>
<keyword evidence="4" id="KW-1185">Reference proteome</keyword>
<evidence type="ECO:0000256" key="2">
    <source>
        <dbReference type="SAM" id="Phobius"/>
    </source>
</evidence>
<keyword evidence="2" id="KW-1133">Transmembrane helix</keyword>